<evidence type="ECO:0000256" key="3">
    <source>
        <dbReference type="ARBA" id="ARBA00022723"/>
    </source>
</evidence>
<dbReference type="InterPro" id="IPR038297">
    <property type="entry name" value="CcmH/CycL/NrfF/Ccl2_sf"/>
</dbReference>
<dbReference type="EMBL" id="UOFY01000015">
    <property type="protein sequence ID" value="VAX07275.1"/>
    <property type="molecule type" value="Genomic_DNA"/>
</dbReference>
<dbReference type="Pfam" id="PF03918">
    <property type="entry name" value="CcmH"/>
    <property type="match status" value="1"/>
</dbReference>
<dbReference type="PANTHER" id="PTHR47870:SF1">
    <property type="entry name" value="CYTOCHROME C-TYPE BIOGENESIS PROTEIN CCMH"/>
    <property type="match status" value="1"/>
</dbReference>
<name>A0A3B1BLZ0_9ZZZZ</name>
<dbReference type="CDD" id="cd16378">
    <property type="entry name" value="CcmH_N"/>
    <property type="match status" value="1"/>
</dbReference>
<keyword evidence="4" id="KW-0732">Signal</keyword>
<dbReference type="PANTHER" id="PTHR47870">
    <property type="entry name" value="CYTOCHROME C-TYPE BIOGENESIS PROTEIN CCMH"/>
    <property type="match status" value="1"/>
</dbReference>
<evidence type="ECO:0000313" key="9">
    <source>
        <dbReference type="EMBL" id="VAX07275.1"/>
    </source>
</evidence>
<accession>A0A3B1BLZ0</accession>
<proteinExistence type="inferred from homology"/>
<dbReference type="GO" id="GO:0005886">
    <property type="term" value="C:plasma membrane"/>
    <property type="evidence" value="ECO:0007669"/>
    <property type="project" value="TreeGrafter"/>
</dbReference>
<evidence type="ECO:0000256" key="7">
    <source>
        <dbReference type="SAM" id="Phobius"/>
    </source>
</evidence>
<evidence type="ECO:0000256" key="4">
    <source>
        <dbReference type="ARBA" id="ARBA00022729"/>
    </source>
</evidence>
<dbReference type="Gene3D" id="1.10.8.640">
    <property type="entry name" value="Cytochrome C biogenesis protein"/>
    <property type="match status" value="1"/>
</dbReference>
<evidence type="ECO:0000256" key="1">
    <source>
        <dbReference type="ARBA" id="ARBA00010342"/>
    </source>
</evidence>
<dbReference type="InterPro" id="IPR051263">
    <property type="entry name" value="C-type_cytochrome_biogenesis"/>
</dbReference>
<feature type="domain" description="CcmH/CycL/Ccl2/NrfF N-terminal" evidence="8">
    <location>
        <begin position="14"/>
        <end position="153"/>
    </location>
</feature>
<sequence>MNTSTVSKRLLAIILLLFFILSAQATIVAFKFDDADKEARFKQFSEELRCLVCQNQSLADSNAELAMDLRRELYKMIQNDATDEQIVSFMVDRYGDFVLYKPPVKPSTWLLWFGPFILVVIGLIILFRVIRSTGKQEDTALSAEEQKKLDILLENEKEEPRS</sequence>
<keyword evidence="3" id="KW-0479">Metal-binding</keyword>
<feature type="transmembrane region" description="Helical" evidence="7">
    <location>
        <begin position="109"/>
        <end position="130"/>
    </location>
</feature>
<keyword evidence="7" id="KW-0812">Transmembrane</keyword>
<dbReference type="FunFam" id="1.10.8.640:FF:000001">
    <property type="entry name" value="Cytochrome c-type biogenesis protein"/>
    <property type="match status" value="1"/>
</dbReference>
<dbReference type="GO" id="GO:0046872">
    <property type="term" value="F:metal ion binding"/>
    <property type="evidence" value="ECO:0007669"/>
    <property type="project" value="UniProtKB-KW"/>
</dbReference>
<evidence type="ECO:0000259" key="8">
    <source>
        <dbReference type="Pfam" id="PF03918"/>
    </source>
</evidence>
<dbReference type="GO" id="GO:0016829">
    <property type="term" value="F:lyase activity"/>
    <property type="evidence" value="ECO:0007669"/>
    <property type="project" value="UniProtKB-KW"/>
</dbReference>
<organism evidence="9">
    <name type="scientific">hydrothermal vent metagenome</name>
    <dbReference type="NCBI Taxonomy" id="652676"/>
    <lineage>
        <taxon>unclassified sequences</taxon>
        <taxon>metagenomes</taxon>
        <taxon>ecological metagenomes</taxon>
    </lineage>
</organism>
<evidence type="ECO:0000256" key="5">
    <source>
        <dbReference type="ARBA" id="ARBA00022748"/>
    </source>
</evidence>
<keyword evidence="9" id="KW-0456">Lyase</keyword>
<keyword evidence="5" id="KW-0201">Cytochrome c-type biogenesis</keyword>
<dbReference type="InterPro" id="IPR005616">
    <property type="entry name" value="CcmH/CycL/Ccl2/NrfF_N"/>
</dbReference>
<keyword evidence="2" id="KW-0349">Heme</keyword>
<protein>
    <submittedName>
        <fullName evidence="9">Cytochrome c heme lyase subunit CcmL</fullName>
    </submittedName>
</protein>
<reference evidence="9" key="1">
    <citation type="submission" date="2018-06" db="EMBL/GenBank/DDBJ databases">
        <authorList>
            <person name="Zhirakovskaya E."/>
        </authorList>
    </citation>
    <scope>NUCLEOTIDE SEQUENCE</scope>
</reference>
<keyword evidence="6" id="KW-0408">Iron</keyword>
<keyword evidence="7" id="KW-1133">Transmembrane helix</keyword>
<dbReference type="GO" id="GO:0017004">
    <property type="term" value="P:cytochrome complex assembly"/>
    <property type="evidence" value="ECO:0007669"/>
    <property type="project" value="UniProtKB-KW"/>
</dbReference>
<comment type="similarity">
    <text evidence="1">Belongs to the CcmH/CycL/Ccl2/NrfF family.</text>
</comment>
<dbReference type="AlphaFoldDB" id="A0A3B1BLZ0"/>
<evidence type="ECO:0000256" key="6">
    <source>
        <dbReference type="ARBA" id="ARBA00023004"/>
    </source>
</evidence>
<evidence type="ECO:0000256" key="2">
    <source>
        <dbReference type="ARBA" id="ARBA00022617"/>
    </source>
</evidence>
<keyword evidence="7" id="KW-0472">Membrane</keyword>
<gene>
    <name evidence="9" type="ORF">MNBD_GAMMA25-2606</name>
</gene>